<dbReference type="RefSeq" id="WP_093840702.1">
    <property type="nucleotide sequence ID" value="NZ_FOLM01000014.1"/>
</dbReference>
<dbReference type="CDD" id="cd01745">
    <property type="entry name" value="GATase1_2"/>
    <property type="match status" value="1"/>
</dbReference>
<accession>A0A1I1RY14</accession>
<dbReference type="OrthoDB" id="9813383at2"/>
<proteinExistence type="predicted"/>
<keyword evidence="2" id="KW-0808">Transferase</keyword>
<gene>
    <name evidence="2" type="ORF">SAMN05421773_11483</name>
</gene>
<protein>
    <submittedName>
        <fullName evidence="2">Putative glutamine amidotransferase</fullName>
    </submittedName>
</protein>
<dbReference type="GO" id="GO:0016740">
    <property type="term" value="F:transferase activity"/>
    <property type="evidence" value="ECO:0007669"/>
    <property type="project" value="UniProtKB-KW"/>
</dbReference>
<dbReference type="InterPro" id="IPR044668">
    <property type="entry name" value="PuuD-like"/>
</dbReference>
<dbReference type="GO" id="GO:0005829">
    <property type="term" value="C:cytosol"/>
    <property type="evidence" value="ECO:0007669"/>
    <property type="project" value="TreeGrafter"/>
</dbReference>
<reference evidence="2 3" key="1">
    <citation type="submission" date="2016-10" db="EMBL/GenBank/DDBJ databases">
        <authorList>
            <person name="de Groot N.N."/>
        </authorList>
    </citation>
    <scope>NUCLEOTIDE SEQUENCE [LARGE SCALE GENOMIC DNA]</scope>
    <source>
        <strain evidence="2 3">CGMCC 4.5739</strain>
    </source>
</reference>
<name>A0A1I1RY14_9ACTN</name>
<dbReference type="PANTHER" id="PTHR43235">
    <property type="entry name" value="GLUTAMINE AMIDOTRANSFERASE PB2B2.05-RELATED"/>
    <property type="match status" value="1"/>
</dbReference>
<dbReference type="GO" id="GO:0033969">
    <property type="term" value="F:gamma-glutamyl-gamma-aminobutyrate hydrolase activity"/>
    <property type="evidence" value="ECO:0007669"/>
    <property type="project" value="TreeGrafter"/>
</dbReference>
<dbReference type="Proteomes" id="UP000199207">
    <property type="component" value="Unassembled WGS sequence"/>
</dbReference>
<dbReference type="EMBL" id="FOLM01000014">
    <property type="protein sequence ID" value="SFD39214.1"/>
    <property type="molecule type" value="Genomic_DNA"/>
</dbReference>
<dbReference type="SUPFAM" id="SSF52317">
    <property type="entry name" value="Class I glutamine amidotransferase-like"/>
    <property type="match status" value="1"/>
</dbReference>
<evidence type="ECO:0000256" key="1">
    <source>
        <dbReference type="SAM" id="MobiDB-lite"/>
    </source>
</evidence>
<dbReference type="InterPro" id="IPR029062">
    <property type="entry name" value="Class_I_gatase-like"/>
</dbReference>
<dbReference type="PROSITE" id="PS51273">
    <property type="entry name" value="GATASE_TYPE_1"/>
    <property type="match status" value="1"/>
</dbReference>
<dbReference type="STRING" id="910347.SAMN05421773_11483"/>
<evidence type="ECO:0000313" key="2">
    <source>
        <dbReference type="EMBL" id="SFD39214.1"/>
    </source>
</evidence>
<organism evidence="2 3">
    <name type="scientific">Streptomyces aidingensis</name>
    <dbReference type="NCBI Taxonomy" id="910347"/>
    <lineage>
        <taxon>Bacteria</taxon>
        <taxon>Bacillati</taxon>
        <taxon>Actinomycetota</taxon>
        <taxon>Actinomycetes</taxon>
        <taxon>Kitasatosporales</taxon>
        <taxon>Streptomycetaceae</taxon>
        <taxon>Streptomyces</taxon>
    </lineage>
</organism>
<dbReference type="GO" id="GO:0006598">
    <property type="term" value="P:polyamine catabolic process"/>
    <property type="evidence" value="ECO:0007669"/>
    <property type="project" value="TreeGrafter"/>
</dbReference>
<dbReference type="AlphaFoldDB" id="A0A1I1RY14"/>
<feature type="region of interest" description="Disordered" evidence="1">
    <location>
        <begin position="219"/>
        <end position="242"/>
    </location>
</feature>
<keyword evidence="3" id="KW-1185">Reference proteome</keyword>
<dbReference type="Pfam" id="PF07722">
    <property type="entry name" value="Peptidase_C26"/>
    <property type="match status" value="1"/>
</dbReference>
<dbReference type="InterPro" id="IPR011697">
    <property type="entry name" value="Peptidase_C26"/>
</dbReference>
<evidence type="ECO:0000313" key="3">
    <source>
        <dbReference type="Proteomes" id="UP000199207"/>
    </source>
</evidence>
<keyword evidence="2" id="KW-0315">Glutamine amidotransferase</keyword>
<dbReference type="Gene3D" id="3.40.50.880">
    <property type="match status" value="1"/>
</dbReference>
<dbReference type="PANTHER" id="PTHR43235:SF1">
    <property type="entry name" value="GLUTAMINE AMIDOTRANSFERASE PB2B2.05-RELATED"/>
    <property type="match status" value="1"/>
</dbReference>
<sequence length="242" mass="24885">MPGARPLIGISTYLEDRVRWGVWELPAALLPAGYHRLVQRAGGLAVLLPPDPAAGAAAAAVAHLDGLVVAGGPDVEPARYGARPDPRTGPPARQRDAWELALIRAALAGGVPLLGICRGMQLLNVSLGGTLVQHLDGHRGPAGTFVTHPVRPVPGTRLAAVLGDAPLAVPACHHQTVDRPGAGLTVSARAEDGTAEALEPAPDGPHRSGAFVLGVQWHPETGEDPRLAEALVRSASARGTRG</sequence>